<dbReference type="AlphaFoldDB" id="A0AAW0G8P1"/>
<dbReference type="Proteomes" id="UP001385951">
    <property type="component" value="Unassembled WGS sequence"/>
</dbReference>
<reference evidence="1 2" key="1">
    <citation type="submission" date="2022-09" db="EMBL/GenBank/DDBJ databases">
        <authorList>
            <person name="Palmer J.M."/>
        </authorList>
    </citation>
    <scope>NUCLEOTIDE SEQUENCE [LARGE SCALE GENOMIC DNA]</scope>
    <source>
        <strain evidence="1 2">DSM 7382</strain>
    </source>
</reference>
<evidence type="ECO:0000313" key="2">
    <source>
        <dbReference type="Proteomes" id="UP001385951"/>
    </source>
</evidence>
<accession>A0AAW0G8P1</accession>
<name>A0AAW0G8P1_9APHY</name>
<protein>
    <submittedName>
        <fullName evidence="1">Uncharacterized protein</fullName>
    </submittedName>
</protein>
<comment type="caution">
    <text evidence="1">The sequence shown here is derived from an EMBL/GenBank/DDBJ whole genome shotgun (WGS) entry which is preliminary data.</text>
</comment>
<organism evidence="1 2">
    <name type="scientific">Cerrena zonata</name>
    <dbReference type="NCBI Taxonomy" id="2478898"/>
    <lineage>
        <taxon>Eukaryota</taxon>
        <taxon>Fungi</taxon>
        <taxon>Dikarya</taxon>
        <taxon>Basidiomycota</taxon>
        <taxon>Agaricomycotina</taxon>
        <taxon>Agaricomycetes</taxon>
        <taxon>Polyporales</taxon>
        <taxon>Cerrenaceae</taxon>
        <taxon>Cerrena</taxon>
    </lineage>
</organism>
<sequence>MPSSCYARVPGSSTFATSIESTGIGTMWERLQMRSTSEGDVRHEVAGATRAKCFLLDRLLLIVSTQQPIATLSTRSHTTPIDDHYVVCCTFKSTKQIVHRCFSRGRRLPR</sequence>
<keyword evidence="2" id="KW-1185">Reference proteome</keyword>
<gene>
    <name evidence="1" type="ORF">QCA50_010422</name>
</gene>
<dbReference type="EMBL" id="JASBNA010000017">
    <property type="protein sequence ID" value="KAK7686202.1"/>
    <property type="molecule type" value="Genomic_DNA"/>
</dbReference>
<proteinExistence type="predicted"/>
<evidence type="ECO:0000313" key="1">
    <source>
        <dbReference type="EMBL" id="KAK7686202.1"/>
    </source>
</evidence>